<organism evidence="1 2">
    <name type="scientific">Kordia algicida OT-1</name>
    <dbReference type="NCBI Taxonomy" id="391587"/>
    <lineage>
        <taxon>Bacteria</taxon>
        <taxon>Pseudomonadati</taxon>
        <taxon>Bacteroidota</taxon>
        <taxon>Flavobacteriia</taxon>
        <taxon>Flavobacteriales</taxon>
        <taxon>Flavobacteriaceae</taxon>
        <taxon>Kordia</taxon>
    </lineage>
</organism>
<keyword evidence="2" id="KW-1185">Reference proteome</keyword>
<evidence type="ECO:0008006" key="3">
    <source>
        <dbReference type="Google" id="ProtNLM"/>
    </source>
</evidence>
<proteinExistence type="predicted"/>
<evidence type="ECO:0000313" key="1">
    <source>
        <dbReference type="EMBL" id="EDP96499.1"/>
    </source>
</evidence>
<protein>
    <recommendedName>
        <fullName evidence="3">Glycosyl transferase family 1 domain-containing protein</fullName>
    </recommendedName>
</protein>
<dbReference type="RefSeq" id="WP_007093329.1">
    <property type="nucleotide sequence ID" value="NZ_CP142125.1"/>
</dbReference>
<dbReference type="AlphaFoldDB" id="A9DW23"/>
<reference evidence="1 2" key="1">
    <citation type="journal article" date="2011" name="J. Bacteriol.">
        <title>Genome sequence of the algicidal bacterium Kordia algicida OT-1.</title>
        <authorList>
            <person name="Lee H.S."/>
            <person name="Kang S.G."/>
            <person name="Kwon K.K."/>
            <person name="Lee J.H."/>
            <person name="Kim S.J."/>
        </authorList>
    </citation>
    <scope>NUCLEOTIDE SEQUENCE [LARGE SCALE GENOMIC DNA]</scope>
    <source>
        <strain evidence="1 2">OT-1</strain>
    </source>
</reference>
<dbReference type="STRING" id="391587.KAOT1_03782"/>
<sequence>MKKIIQLKQKLASSSRFHSKYDLSEDDKIHLLYVSPKLNATGYYRLISQALELNSTKTHKSIITNIDSNDFNNSLNDLTTVLDERLIVWADYIIFPPIFSDITYLLKAIQSFNPMIQITFNIDQNYFGLSDMSIGKRKISKMDLLNLEHNLACADLLLVANLKFKNFLHRFINMRHPNADVVTQYIPNLISKIGYESMPKISKNESELFRVGLVKPTLEDLDFITELFKIMPPSLKDKIQLVIMGSSATYQTIEEFDLQSDVEFHKTVNFKSFFSKLNDLKLDSVLLLAKDSTYHKHHSSYLFLELSAFGIPTITSIYHSASRSITDGVDGLIASIEPEWIKALDLLVNVEGIKEEIGSMVIKNVWKNHSFSTKQIKTITEEIFF</sequence>
<dbReference type="Gene3D" id="3.40.50.2000">
    <property type="entry name" value="Glycogen Phosphorylase B"/>
    <property type="match status" value="1"/>
</dbReference>
<dbReference type="EMBL" id="ABIB01000004">
    <property type="protein sequence ID" value="EDP96499.1"/>
    <property type="molecule type" value="Genomic_DNA"/>
</dbReference>
<comment type="caution">
    <text evidence="1">The sequence shown here is derived from an EMBL/GenBank/DDBJ whole genome shotgun (WGS) entry which is preliminary data.</text>
</comment>
<accession>A9DW23</accession>
<gene>
    <name evidence="1" type="ORF">KAOT1_03782</name>
</gene>
<dbReference type="eggNOG" id="COG0438">
    <property type="taxonomic scope" value="Bacteria"/>
</dbReference>
<dbReference type="HOGENOM" id="CLU_717248_0_0_10"/>
<evidence type="ECO:0000313" key="2">
    <source>
        <dbReference type="Proteomes" id="UP000002945"/>
    </source>
</evidence>
<dbReference type="Proteomes" id="UP000002945">
    <property type="component" value="Unassembled WGS sequence"/>
</dbReference>
<name>A9DW23_9FLAO</name>
<dbReference type="OrthoDB" id="1163388at2"/>